<dbReference type="InterPro" id="IPR050273">
    <property type="entry name" value="GppA/Ppx_hydrolase"/>
</dbReference>
<gene>
    <name evidence="2" type="ORF">CFH80_00350</name>
</gene>
<comment type="caution">
    <text evidence="2">The sequence shown here is derived from an EMBL/GenBank/DDBJ whole genome shotgun (WGS) entry which is preliminary data.</text>
</comment>
<organism evidence="2 3">
    <name type="scientific">Sulfurospirillum cavolei</name>
    <dbReference type="NCBI Taxonomy" id="366522"/>
    <lineage>
        <taxon>Bacteria</taxon>
        <taxon>Pseudomonadati</taxon>
        <taxon>Campylobacterota</taxon>
        <taxon>Epsilonproteobacteria</taxon>
        <taxon>Campylobacterales</taxon>
        <taxon>Sulfurospirillaceae</taxon>
        <taxon>Sulfurospirillum</taxon>
    </lineage>
</organism>
<dbReference type="Pfam" id="PF02541">
    <property type="entry name" value="Ppx-GppA"/>
    <property type="match status" value="1"/>
</dbReference>
<feature type="domain" description="Ppx/GppA phosphatase N-terminal" evidence="1">
    <location>
        <begin position="29"/>
        <end position="292"/>
    </location>
</feature>
<dbReference type="InterPro" id="IPR003695">
    <property type="entry name" value="Ppx_GppA_N"/>
</dbReference>
<dbReference type="EMBL" id="DLUG01000013">
    <property type="protein sequence ID" value="DAB37291.1"/>
    <property type="molecule type" value="Genomic_DNA"/>
</dbReference>
<dbReference type="Gene3D" id="3.30.420.40">
    <property type="match status" value="1"/>
</dbReference>
<dbReference type="SUPFAM" id="SSF53067">
    <property type="entry name" value="Actin-like ATPase domain"/>
    <property type="match status" value="2"/>
</dbReference>
<dbReference type="STRING" id="366522.GCA_001548055_01260"/>
<dbReference type="Gene3D" id="3.30.420.150">
    <property type="entry name" value="Exopolyphosphatase. Domain 2"/>
    <property type="match status" value="1"/>
</dbReference>
<dbReference type="PANTHER" id="PTHR30005">
    <property type="entry name" value="EXOPOLYPHOSPHATASE"/>
    <property type="match status" value="1"/>
</dbReference>
<accession>A0A2D3W7G5</accession>
<dbReference type="AlphaFoldDB" id="A0A2D3W7G5"/>
<dbReference type="CDD" id="cd24054">
    <property type="entry name" value="ASKHA_NBD_AaPPX-GppA_MtPPX2-like"/>
    <property type="match status" value="1"/>
</dbReference>
<reference evidence="2 3" key="1">
    <citation type="journal article" date="2017" name="Front. Microbiol.">
        <title>Comparative Genomic Analysis of the Class Epsilonproteobacteria and Proposed Reclassification to Epsilonbacteraeota (phyl. nov.).</title>
        <authorList>
            <person name="Waite D.W."/>
            <person name="Vanwonterghem I."/>
            <person name="Rinke C."/>
            <person name="Parks D.H."/>
            <person name="Zhang Y."/>
            <person name="Takai K."/>
            <person name="Sievert S.M."/>
            <person name="Simon J."/>
            <person name="Campbell B.J."/>
            <person name="Hanson T.E."/>
            <person name="Woyke T."/>
            <person name="Klotz M.G."/>
            <person name="Hugenholtz P."/>
        </authorList>
    </citation>
    <scope>NUCLEOTIDE SEQUENCE [LARGE SCALE GENOMIC DNA]</scope>
    <source>
        <strain evidence="2">UBA11420</strain>
    </source>
</reference>
<name>A0A2D3W7G5_9BACT</name>
<dbReference type="Proteomes" id="UP000231638">
    <property type="component" value="Unassembled WGS sequence"/>
</dbReference>
<protein>
    <submittedName>
        <fullName evidence="2">Phosphatase</fullName>
    </submittedName>
</protein>
<dbReference type="PANTHER" id="PTHR30005:SF0">
    <property type="entry name" value="RETROGRADE REGULATION PROTEIN 2"/>
    <property type="match status" value="1"/>
</dbReference>
<evidence type="ECO:0000259" key="1">
    <source>
        <dbReference type="Pfam" id="PF02541"/>
    </source>
</evidence>
<sequence length="300" mass="33292">MIACDLGSNTLRIARFDCQTRQRTACFERIVRTAKDLHVNRAIAPESQERLFTALHEASLHFDFRNEPCFAVTTQAMRMASNARDILSRIETTFGICFEIISGEKEAALTSLAVEHALKREGFDASCYVLFDLGGGSTEITFCNTTSKESQSFPFGIVTTTERYAPIDASHIDRIVSVIEPFVLQHQPVVSHYRQLIATAGTPTTVAAFKQGMDYAHYDANAINGTSLHVNDFEEAFVRLSRMPIEEATRFTGTNRRDSMIAGILLVKTIMQKLGFETCIVIDDSLREGVAIANCNTSSI</sequence>
<evidence type="ECO:0000313" key="3">
    <source>
        <dbReference type="Proteomes" id="UP000231638"/>
    </source>
</evidence>
<dbReference type="InterPro" id="IPR043129">
    <property type="entry name" value="ATPase_NBD"/>
</dbReference>
<proteinExistence type="predicted"/>
<evidence type="ECO:0000313" key="2">
    <source>
        <dbReference type="EMBL" id="DAB37291.1"/>
    </source>
</evidence>